<reference evidence="2 3" key="1">
    <citation type="submission" date="2019-06" db="EMBL/GenBank/DDBJ databases">
        <title>Whole genome shotgun sequence of Vibrio comitans NBRC 102076.</title>
        <authorList>
            <person name="Hosoyama A."/>
            <person name="Uohara A."/>
            <person name="Ohji S."/>
            <person name="Ichikawa N."/>
        </authorList>
    </citation>
    <scope>NUCLEOTIDE SEQUENCE [LARGE SCALE GENOMIC DNA]</scope>
    <source>
        <strain evidence="2 3">NBRC 102076</strain>
    </source>
</reference>
<sequence>MILNLSDMAFIYMDSFYALFRLLVCNLSILEFMVIPILLHTLWMDRIYHLHVINDGFVTREFSLEITRYI</sequence>
<keyword evidence="1" id="KW-0472">Membrane</keyword>
<proteinExistence type="predicted"/>
<evidence type="ECO:0000313" key="2">
    <source>
        <dbReference type="EMBL" id="GEA58848.1"/>
    </source>
</evidence>
<dbReference type="EMBL" id="BJLH01000001">
    <property type="protein sequence ID" value="GEA58848.1"/>
    <property type="molecule type" value="Genomic_DNA"/>
</dbReference>
<protein>
    <submittedName>
        <fullName evidence="2">Uncharacterized protein</fullName>
    </submittedName>
</protein>
<organism evidence="2 3">
    <name type="scientific">Vibrio comitans NBRC 102076</name>
    <dbReference type="NCBI Taxonomy" id="1219078"/>
    <lineage>
        <taxon>Bacteria</taxon>
        <taxon>Pseudomonadati</taxon>
        <taxon>Pseudomonadota</taxon>
        <taxon>Gammaproteobacteria</taxon>
        <taxon>Vibrionales</taxon>
        <taxon>Vibrionaceae</taxon>
        <taxon>Vibrio</taxon>
    </lineage>
</organism>
<keyword evidence="1" id="KW-0812">Transmembrane</keyword>
<evidence type="ECO:0000256" key="1">
    <source>
        <dbReference type="SAM" id="Phobius"/>
    </source>
</evidence>
<evidence type="ECO:0000313" key="3">
    <source>
        <dbReference type="Proteomes" id="UP000318242"/>
    </source>
</evidence>
<feature type="transmembrane region" description="Helical" evidence="1">
    <location>
        <begin position="16"/>
        <end position="39"/>
    </location>
</feature>
<gene>
    <name evidence="2" type="ORF">VCO01S_00410</name>
</gene>
<name>A0A4Y3IIR2_9VIBR</name>
<keyword evidence="1" id="KW-1133">Transmembrane helix</keyword>
<dbReference type="Proteomes" id="UP000318242">
    <property type="component" value="Unassembled WGS sequence"/>
</dbReference>
<accession>A0A4Y3IIR2</accession>
<comment type="caution">
    <text evidence="2">The sequence shown here is derived from an EMBL/GenBank/DDBJ whole genome shotgun (WGS) entry which is preliminary data.</text>
</comment>
<dbReference type="AlphaFoldDB" id="A0A4Y3IIR2"/>
<keyword evidence="3" id="KW-1185">Reference proteome</keyword>